<evidence type="ECO:0000313" key="5">
    <source>
        <dbReference type="Proteomes" id="UP001642360"/>
    </source>
</evidence>
<feature type="compositionally biased region" description="Basic and acidic residues" evidence="2">
    <location>
        <begin position="676"/>
        <end position="686"/>
    </location>
</feature>
<dbReference type="EMBL" id="CAUOFW020004058">
    <property type="protein sequence ID" value="CAK9163643.1"/>
    <property type="molecule type" value="Genomic_DNA"/>
</dbReference>
<feature type="chain" id="PRO_5044770235" description="E3 ubiquitin-protein ligase UPL1" evidence="3">
    <location>
        <begin position="20"/>
        <end position="1409"/>
    </location>
</feature>
<dbReference type="Gene3D" id="6.10.250.1630">
    <property type="match status" value="1"/>
</dbReference>
<protein>
    <recommendedName>
        <fullName evidence="6">E3 ubiquitin-protein ligase UPL1</fullName>
    </recommendedName>
</protein>
<evidence type="ECO:0000256" key="1">
    <source>
        <dbReference type="ARBA" id="ARBA00022679"/>
    </source>
</evidence>
<feature type="compositionally biased region" description="Polar residues" evidence="2">
    <location>
        <begin position="941"/>
        <end position="953"/>
    </location>
</feature>
<proteinExistence type="predicted"/>
<accession>A0ABC8T336</accession>
<keyword evidence="5" id="KW-1185">Reference proteome</keyword>
<keyword evidence="1" id="KW-0808">Transferase</keyword>
<feature type="region of interest" description="Disordered" evidence="2">
    <location>
        <begin position="591"/>
        <end position="621"/>
    </location>
</feature>
<comment type="caution">
    <text evidence="4">The sequence shown here is derived from an EMBL/GenBank/DDBJ whole genome shotgun (WGS) entry which is preliminary data.</text>
</comment>
<feature type="signal peptide" evidence="3">
    <location>
        <begin position="1"/>
        <end position="19"/>
    </location>
</feature>
<feature type="region of interest" description="Disordered" evidence="2">
    <location>
        <begin position="1056"/>
        <end position="1131"/>
    </location>
</feature>
<feature type="compositionally biased region" description="Polar residues" evidence="2">
    <location>
        <begin position="593"/>
        <end position="604"/>
    </location>
</feature>
<feature type="compositionally biased region" description="Polar residues" evidence="2">
    <location>
        <begin position="1148"/>
        <end position="1166"/>
    </location>
</feature>
<organism evidence="4 5">
    <name type="scientific">Ilex paraguariensis</name>
    <name type="common">yerba mate</name>
    <dbReference type="NCBI Taxonomy" id="185542"/>
    <lineage>
        <taxon>Eukaryota</taxon>
        <taxon>Viridiplantae</taxon>
        <taxon>Streptophyta</taxon>
        <taxon>Embryophyta</taxon>
        <taxon>Tracheophyta</taxon>
        <taxon>Spermatophyta</taxon>
        <taxon>Magnoliopsida</taxon>
        <taxon>eudicotyledons</taxon>
        <taxon>Gunneridae</taxon>
        <taxon>Pentapetalae</taxon>
        <taxon>asterids</taxon>
        <taxon>campanulids</taxon>
        <taxon>Aquifoliales</taxon>
        <taxon>Aquifoliaceae</taxon>
        <taxon>Ilex</taxon>
    </lineage>
</organism>
<feature type="compositionally biased region" description="Basic and acidic residues" evidence="2">
    <location>
        <begin position="270"/>
        <end position="287"/>
    </location>
</feature>
<feature type="region of interest" description="Disordered" evidence="2">
    <location>
        <begin position="650"/>
        <end position="686"/>
    </location>
</feature>
<gene>
    <name evidence="4" type="ORF">ILEXP_LOCUS32693</name>
</gene>
<feature type="compositionally biased region" description="Acidic residues" evidence="2">
    <location>
        <begin position="655"/>
        <end position="665"/>
    </location>
</feature>
<feature type="region of interest" description="Disordered" evidence="2">
    <location>
        <begin position="704"/>
        <end position="736"/>
    </location>
</feature>
<feature type="region of interest" description="Disordered" evidence="2">
    <location>
        <begin position="856"/>
        <end position="916"/>
    </location>
</feature>
<keyword evidence="3" id="KW-0732">Signal</keyword>
<dbReference type="GO" id="GO:0016740">
    <property type="term" value="F:transferase activity"/>
    <property type="evidence" value="ECO:0007669"/>
    <property type="project" value="UniProtKB-KW"/>
</dbReference>
<feature type="compositionally biased region" description="Basic and acidic residues" evidence="2">
    <location>
        <begin position="1116"/>
        <end position="1129"/>
    </location>
</feature>
<feature type="compositionally biased region" description="Acidic residues" evidence="2">
    <location>
        <begin position="708"/>
        <end position="736"/>
    </location>
</feature>
<evidence type="ECO:0008006" key="6">
    <source>
        <dbReference type="Google" id="ProtNLM"/>
    </source>
</evidence>
<name>A0ABC8T336_9AQUA</name>
<feature type="compositionally biased region" description="Polar residues" evidence="2">
    <location>
        <begin position="903"/>
        <end position="916"/>
    </location>
</feature>
<dbReference type="Proteomes" id="UP001642360">
    <property type="component" value="Unassembled WGS sequence"/>
</dbReference>
<feature type="compositionally biased region" description="Polar residues" evidence="2">
    <location>
        <begin position="856"/>
        <end position="871"/>
    </location>
</feature>
<feature type="region of interest" description="Disordered" evidence="2">
    <location>
        <begin position="1147"/>
        <end position="1171"/>
    </location>
</feature>
<feature type="region of interest" description="Disordered" evidence="2">
    <location>
        <begin position="270"/>
        <end position="292"/>
    </location>
</feature>
<evidence type="ECO:0000256" key="2">
    <source>
        <dbReference type="SAM" id="MobiDB-lite"/>
    </source>
</evidence>
<reference evidence="4 5" key="1">
    <citation type="submission" date="2024-02" db="EMBL/GenBank/DDBJ databases">
        <authorList>
            <person name="Vignale AGUSTIN F."/>
            <person name="Sosa J E."/>
            <person name="Modenutti C."/>
        </authorList>
    </citation>
    <scope>NUCLEOTIDE SEQUENCE [LARGE SCALE GENOMIC DNA]</scope>
</reference>
<evidence type="ECO:0000256" key="3">
    <source>
        <dbReference type="SAM" id="SignalP"/>
    </source>
</evidence>
<evidence type="ECO:0000313" key="4">
    <source>
        <dbReference type="EMBL" id="CAK9163643.1"/>
    </source>
</evidence>
<feature type="region of interest" description="Disordered" evidence="2">
    <location>
        <begin position="934"/>
        <end position="1011"/>
    </location>
</feature>
<dbReference type="InterPro" id="IPR025527">
    <property type="entry name" value="HUWE1/Rev1_UBM"/>
</dbReference>
<sequence length="1409" mass="154041">MLSALFHVLALILNEDAAAREVASQSGLVKVALDLLSCWNFGSCGKETSQVPKWVTAAFVAIDRLAQVDQKLNADILELLKKDDTGSHKSLVINEDKQNKLQSTLGLSLKYINIQEQKRLVEIACGCISNQLPSETMQAVLQLCSTLTRTHSVALSFFDAGGLPLLLSLPTSSLFAGFDNVAATIIRHILEDPQTLQQAMESEIRHSVVTAANRQSNGRLTPRNFLSTLTSVISRDPVSFMQAAQSVCQVEMVGERPYIVLLKDRDRDKFKEKEKEKEKAEEKDKPQANDGKIVLGSMSSLAPASGHGKHVDANSKNVKVNRKPPQSYISVIELLLDSVITFLPPLKDDSVGMDGSSTEMDVDDSVCKGKGKSIDSVSGENDANNQESSASLAKMVFILKLLTEILLMYASSAHVLLRKDAEVSSCRSPPQCGHADYCPSGIFHHILHKFLPYSKNSRKDKKTDIDWRHKLASRAGQFLMASCVRSTEARRRVFTEISNIFNDFVDSSEGFRPPGSGIQAYIDLLNDVMTARSSTGSYISAEASVTFIDVGLVRSLTRTLHGLDLDHADSPKVVTGLVKVLELVTKEHVHAAESNTGKGENSSKPSDHIQRGGADNSGNILQSMETTTQPNLNSMPTDQIESFSSVQNYGGSEAVTDDMEHDQDIDGGFAPPSEDDYMHETSEDTRGLENGLDTMGIRFEIQPNVQENLDEDDDDMSGDEGDGDEDEDGDDEEHNDLEEDEVHHLAHPGMDQDDHEIDDEFDEEVMEEEDEDEEDDEDGVILRLGEGMNGINVFDHFEVLGRGHNFSSETFHVMPVEVEVFGSRRQGRTTSIYNLLGRSGDNAAPLQHPLLVEPSSSMHTVPSRQSENTRAVYSDRRLENSSSRLDSIFRSLGNGRHGHRSNLWANDNQQSAGSNASAIPQGLEELLVSHLRRPTPEKPLDQNTMVESQSKSEVAQLHESAEMISENPAENNGGSGGSSIPPPSSGVLDSSGNAGIRSLASPSLHGTDASTTELQSVELQLEHNVNVMRDVEAVSQESSGSGATLGESLRSLDVEIGSADGHDDGGDRQGSADTRTRRTNALFGNNTPITGRDASLHSVMEVAESPSQEAEQGGPAEEHQDTVDADHGSIDPAFLDALPEELRAEVLSAQQGQGAQPSNAGPQNTGDIDPEFLAALPPDIREEVLAQQRAQRLHQSQELEGQPVEMDTVSIIATFPSDLREEVLLTSSDAILANLTPALVAEANMLRERVARRYNRSLFGMFPRNRRGEPSRRGEGLDQAGGIIARRSMGSKPTEADGAPLVDTEDLKAMIRLLRVVQPLYKGQLQRLLLNLCAHIETRTALIKILMDLLMLDMRKSSNHLNASEPSYRLYACQSHVMYSRPQFFDGMATFHISHCLVCKCYLPIVIAS</sequence>
<dbReference type="Pfam" id="PF14377">
    <property type="entry name" value="UBM"/>
    <property type="match status" value="3"/>
</dbReference>